<dbReference type="GO" id="GO:0042619">
    <property type="term" value="P:poly-hydroxybutyrate biosynthetic process"/>
    <property type="evidence" value="ECO:0007669"/>
    <property type="project" value="InterPro"/>
</dbReference>
<evidence type="ECO:0000259" key="6">
    <source>
        <dbReference type="Pfam" id="PF07167"/>
    </source>
</evidence>
<dbReference type="Gene3D" id="3.40.50.1820">
    <property type="entry name" value="alpha/beta hydrolase"/>
    <property type="match status" value="1"/>
</dbReference>
<dbReference type="InterPro" id="IPR051321">
    <property type="entry name" value="PHA/PHB_synthase"/>
</dbReference>
<reference evidence="7 8" key="1">
    <citation type="submission" date="2017-03" db="EMBL/GenBank/DDBJ databases">
        <authorList>
            <person name="Afonso C.L."/>
            <person name="Miller P.J."/>
            <person name="Scott M.A."/>
            <person name="Spackman E."/>
            <person name="Goraichik I."/>
            <person name="Dimitrov K.M."/>
            <person name="Suarez D.L."/>
            <person name="Swayne D.E."/>
        </authorList>
    </citation>
    <scope>NUCLEOTIDE SEQUENCE [LARGE SCALE GENOMIC DNA]</scope>
    <source>
        <strain evidence="7 8">CECT 7023</strain>
    </source>
</reference>
<evidence type="ECO:0000256" key="5">
    <source>
        <dbReference type="SAM" id="MobiDB-lite"/>
    </source>
</evidence>
<dbReference type="GO" id="GO:0016746">
    <property type="term" value="F:acyltransferase activity"/>
    <property type="evidence" value="ECO:0007669"/>
    <property type="project" value="UniProtKB-KW"/>
</dbReference>
<evidence type="ECO:0000256" key="3">
    <source>
        <dbReference type="ARBA" id="ARBA00022679"/>
    </source>
</evidence>
<evidence type="ECO:0000256" key="1">
    <source>
        <dbReference type="ARBA" id="ARBA00004496"/>
    </source>
</evidence>
<comment type="subcellular location">
    <subcellularLocation>
        <location evidence="1">Cytoplasm</location>
    </subcellularLocation>
</comment>
<evidence type="ECO:0000256" key="4">
    <source>
        <dbReference type="ARBA" id="ARBA00023315"/>
    </source>
</evidence>
<accession>A0A1Y5T2K3</accession>
<dbReference type="Proteomes" id="UP000193900">
    <property type="component" value="Unassembled WGS sequence"/>
</dbReference>
<proteinExistence type="predicted"/>
<name>A0A1Y5T2K3_9RHOB</name>
<protein>
    <submittedName>
        <fullName evidence="7">Poly-beta-hydroxybutyrate polymerase</fullName>
        <ecNumber evidence="7">2.3.1.-</ecNumber>
    </submittedName>
</protein>
<keyword evidence="8" id="KW-1185">Reference proteome</keyword>
<keyword evidence="4 7" id="KW-0012">Acyltransferase</keyword>
<keyword evidence="2" id="KW-0963">Cytoplasm</keyword>
<dbReference type="PANTHER" id="PTHR36837:SF5">
    <property type="entry name" value="POLY-3-HYDROXYBUTYRATE SYNTHASE"/>
    <property type="match status" value="1"/>
</dbReference>
<feature type="domain" description="Poly-beta-hydroxybutyrate polymerase N-terminal" evidence="6">
    <location>
        <begin position="110"/>
        <end position="281"/>
    </location>
</feature>
<gene>
    <name evidence="7" type="primary">phbC_2</name>
    <name evidence="7" type="ORF">ROA7023_02330</name>
</gene>
<sequence length="599" mass="66583">MADKHKTTADTPLDPAEAARQAADVAQRTQAIFQAFMDRQQKGDVPPGFDPAAVSRALWDWNLTLMRDPQALMKANTAYWERMGRLFQAGTARLGGGERPEPVAVPARGDGRFRNEAWSEEAVFDHLKQAYLIYADYAQALADQPNDMDPHTRKIVSFYTRRSIEALSPTNFAHSNPEVIEKARETGGQNLVEGFSNLLRDLERGQGRLKITMTDPDAFEVGRNLATTQGSVVFENDLMQLIQYAPGTDTVHARPLLIVPPWINKYYALDLTPDKSMVKWLVDQGHTVFLISWVNPGPELAQKGFDDYMFEGPLEAIEVMRQITGARDVNVAGYCIGGTLVATMLAYLAARGERPVHSATLMACMTDFEESGDLGVFIDDAQLATLRRAVETRGYHSGEEMSSVFSLMRANDLIWGHVVNNYLLAKEQLPFDMVYWFQDSTRLPARMILWYLETYYNRNLLREPGAVEIGGVALDLGRVDVPLYFMSAEEDHICPWASTFAGAQHFGGDKTFVLGGSGHNAGVVNPPTKVKYGYRTNALTGPDAPAWHAGAEQHAGSWWPHWNDWLATQNPGEKVAPPGIGSRKHGVIEPAPGRYVQVR</sequence>
<evidence type="ECO:0000313" key="7">
    <source>
        <dbReference type="EMBL" id="SLN52563.1"/>
    </source>
</evidence>
<dbReference type="RefSeq" id="WP_085879179.1">
    <property type="nucleotide sequence ID" value="NZ_FWFZ01000010.1"/>
</dbReference>
<organism evidence="7 8">
    <name type="scientific">Roseisalinus antarcticus</name>
    <dbReference type="NCBI Taxonomy" id="254357"/>
    <lineage>
        <taxon>Bacteria</taxon>
        <taxon>Pseudomonadati</taxon>
        <taxon>Pseudomonadota</taxon>
        <taxon>Alphaproteobacteria</taxon>
        <taxon>Rhodobacterales</taxon>
        <taxon>Roseobacteraceae</taxon>
        <taxon>Roseisalinus</taxon>
    </lineage>
</organism>
<feature type="region of interest" description="Disordered" evidence="5">
    <location>
        <begin position="1"/>
        <end position="24"/>
    </location>
</feature>
<dbReference type="OrthoDB" id="7208816at2"/>
<dbReference type="Pfam" id="PF07167">
    <property type="entry name" value="PhaC_N"/>
    <property type="match status" value="1"/>
</dbReference>
<dbReference type="PANTHER" id="PTHR36837">
    <property type="entry name" value="POLY(3-HYDROXYALKANOATE) POLYMERASE SUBUNIT PHAC"/>
    <property type="match status" value="1"/>
</dbReference>
<dbReference type="InterPro" id="IPR029058">
    <property type="entry name" value="AB_hydrolase_fold"/>
</dbReference>
<dbReference type="InterPro" id="IPR010963">
    <property type="entry name" value="PHA_synth_I"/>
</dbReference>
<dbReference type="AlphaFoldDB" id="A0A1Y5T2K3"/>
<evidence type="ECO:0000256" key="2">
    <source>
        <dbReference type="ARBA" id="ARBA00022490"/>
    </source>
</evidence>
<dbReference type="GO" id="GO:0005737">
    <property type="term" value="C:cytoplasm"/>
    <property type="evidence" value="ECO:0007669"/>
    <property type="project" value="UniProtKB-SubCell"/>
</dbReference>
<dbReference type="EMBL" id="FWFZ01000010">
    <property type="protein sequence ID" value="SLN52563.1"/>
    <property type="molecule type" value="Genomic_DNA"/>
</dbReference>
<dbReference type="EC" id="2.3.1.-" evidence="7"/>
<evidence type="ECO:0000313" key="8">
    <source>
        <dbReference type="Proteomes" id="UP000193900"/>
    </source>
</evidence>
<dbReference type="InterPro" id="IPR010941">
    <property type="entry name" value="PhaC_N"/>
</dbReference>
<dbReference type="SUPFAM" id="SSF53474">
    <property type="entry name" value="alpha/beta-Hydrolases"/>
    <property type="match status" value="1"/>
</dbReference>
<keyword evidence="3 7" id="KW-0808">Transferase</keyword>
<dbReference type="NCBIfam" id="TIGR01838">
    <property type="entry name" value="PHA_synth_I"/>
    <property type="match status" value="1"/>
</dbReference>